<dbReference type="RefSeq" id="WP_253747166.1">
    <property type="nucleotide sequence ID" value="NZ_BAABKA010000035.1"/>
</dbReference>
<reference evidence="1" key="1">
    <citation type="submission" date="2022-06" db="EMBL/GenBank/DDBJ databases">
        <title>Sequencing the genomes of 1000 actinobacteria strains.</title>
        <authorList>
            <person name="Klenk H.-P."/>
        </authorList>
    </citation>
    <scope>NUCLEOTIDE SEQUENCE</scope>
    <source>
        <strain evidence="1">DSM 46694</strain>
    </source>
</reference>
<proteinExistence type="predicted"/>
<dbReference type="AlphaFoldDB" id="A0A9X2GK65"/>
<name>A0A9X2GK65_9ACTN</name>
<keyword evidence="2" id="KW-1185">Reference proteome</keyword>
<sequence length="352" mass="39948">MRWHSVNYKAEDDSQSLVDRGWWLSDLPRLMLICRLRGHRPVVDGYGPCEPGLHAARWIVCDRCGVRPSPQGSLDPAKYQVGDPYSGPWIPLTRVLAADAWMAMLGLRTAPVHDADKGKPGPYPESPRGAIGGQVVVGSRALPGFSIGFEVGNAGSDHMLDAHLRLGRLLAIYVHTEGYGRWVQRRLNPTGYESREVRLAIGEWQYRWALWGRSGYWDSAAPWWQQGYASFDLMERLFGPKRYSYEPVGDEQVGVVRMPEGDQHEVRLQLQRERLGRPRLRWRDRLSWSVQWTATPGIPYREGRSIDSWSVEVDDEVVEKGTWQVAALIALGAKMSQMRTRNGYRPRAEEGG</sequence>
<dbReference type="EMBL" id="JAMZEB010000002">
    <property type="protein sequence ID" value="MCP2359747.1"/>
    <property type="molecule type" value="Genomic_DNA"/>
</dbReference>
<comment type="caution">
    <text evidence="1">The sequence shown here is derived from an EMBL/GenBank/DDBJ whole genome shotgun (WGS) entry which is preliminary data.</text>
</comment>
<evidence type="ECO:0000313" key="2">
    <source>
        <dbReference type="Proteomes" id="UP001139648"/>
    </source>
</evidence>
<accession>A0A9X2GK65</accession>
<dbReference type="Proteomes" id="UP001139648">
    <property type="component" value="Unassembled WGS sequence"/>
</dbReference>
<gene>
    <name evidence="1" type="ORF">HD597_006767</name>
</gene>
<protein>
    <submittedName>
        <fullName evidence="1">Uncharacterized protein</fullName>
    </submittedName>
</protein>
<organism evidence="1 2">
    <name type="scientific">Nonomuraea thailandensis</name>
    <dbReference type="NCBI Taxonomy" id="1188745"/>
    <lineage>
        <taxon>Bacteria</taxon>
        <taxon>Bacillati</taxon>
        <taxon>Actinomycetota</taxon>
        <taxon>Actinomycetes</taxon>
        <taxon>Streptosporangiales</taxon>
        <taxon>Streptosporangiaceae</taxon>
        <taxon>Nonomuraea</taxon>
    </lineage>
</organism>
<evidence type="ECO:0000313" key="1">
    <source>
        <dbReference type="EMBL" id="MCP2359747.1"/>
    </source>
</evidence>